<organism evidence="1 2">
    <name type="scientific">Macaca mulatta</name>
    <name type="common">Rhesus macaque</name>
    <dbReference type="NCBI Taxonomy" id="9544"/>
    <lineage>
        <taxon>Eukaryota</taxon>
        <taxon>Metazoa</taxon>
        <taxon>Chordata</taxon>
        <taxon>Craniata</taxon>
        <taxon>Vertebrata</taxon>
        <taxon>Euteleostomi</taxon>
        <taxon>Mammalia</taxon>
        <taxon>Eutheria</taxon>
        <taxon>Euarchontoglires</taxon>
        <taxon>Primates</taxon>
        <taxon>Haplorrhini</taxon>
        <taxon>Catarrhini</taxon>
        <taxon>Cercopithecidae</taxon>
        <taxon>Cercopithecinae</taxon>
        <taxon>Macaca</taxon>
    </lineage>
</organism>
<evidence type="ECO:0000313" key="2">
    <source>
        <dbReference type="Proteomes" id="UP000006718"/>
    </source>
</evidence>
<reference evidence="1" key="4">
    <citation type="submission" date="2025-09" db="UniProtKB">
        <authorList>
            <consortium name="Ensembl"/>
        </authorList>
    </citation>
    <scope>IDENTIFICATION</scope>
    <source>
        <strain evidence="1">17573</strain>
    </source>
</reference>
<reference evidence="1" key="3">
    <citation type="submission" date="2025-08" db="UniProtKB">
        <authorList>
            <consortium name="Ensembl"/>
        </authorList>
    </citation>
    <scope>IDENTIFICATION</scope>
    <source>
        <strain evidence="1">17573</strain>
    </source>
</reference>
<name>A0A5F7ZH69_MACMU</name>
<dbReference type="OMA" id="MFCQIFV"/>
<dbReference type="PANTHER" id="PTHR46254:SF3">
    <property type="entry name" value="SECRETED PROTEIN"/>
    <property type="match status" value="1"/>
</dbReference>
<proteinExistence type="predicted"/>
<dbReference type="PANTHER" id="PTHR46254">
    <property type="entry name" value="PROTEIN GVQW1-RELATED"/>
    <property type="match status" value="1"/>
</dbReference>
<dbReference type="GeneTree" id="ENSGT00940000170471"/>
<accession>A0A5F7ZH69</accession>
<protein>
    <submittedName>
        <fullName evidence="1">Uncharacterized protein</fullName>
    </submittedName>
</protein>
<evidence type="ECO:0000313" key="1">
    <source>
        <dbReference type="Ensembl" id="ENSMMUP00000064936.1"/>
    </source>
</evidence>
<dbReference type="InParanoid" id="A0A5F7ZH69"/>
<dbReference type="Proteomes" id="UP000006718">
    <property type="component" value="Chromosome 12"/>
</dbReference>
<keyword evidence="2" id="KW-1185">Reference proteome</keyword>
<reference evidence="2" key="1">
    <citation type="journal article" date="2007" name="Science">
        <title>Evolutionary and biomedical insights from the rhesus macaque genome.</title>
        <authorList>
            <person name="Gibbs R.A."/>
            <person name="Rogers J."/>
            <person name="Katze M.G."/>
            <person name="Bumgarner R."/>
            <person name="Weinstock G.M."/>
            <person name="Mardis E.R."/>
            <person name="Remington K.A."/>
            <person name="Strausberg R.L."/>
            <person name="Venter J.C."/>
            <person name="Wilson R.K."/>
            <person name="Batzer M.A."/>
            <person name="Bustamante C.D."/>
            <person name="Eichler E.E."/>
            <person name="Hahn M.W."/>
            <person name="Hardison R.C."/>
            <person name="Makova K.D."/>
            <person name="Miller W."/>
            <person name="Milosavljevic A."/>
            <person name="Palermo R.E."/>
            <person name="Siepel A."/>
            <person name="Sikela J.M."/>
            <person name="Attaway T."/>
            <person name="Bell S."/>
            <person name="Bernard K.E."/>
            <person name="Buhay C.J."/>
            <person name="Chandrabose M.N."/>
            <person name="Dao M."/>
            <person name="Davis C."/>
            <person name="Delehaunty K.D."/>
            <person name="Ding Y."/>
            <person name="Dinh H.H."/>
            <person name="Dugan-Rocha S."/>
            <person name="Fulton L.A."/>
            <person name="Gabisi R.A."/>
            <person name="Garner T.T."/>
            <person name="Godfrey J."/>
            <person name="Hawes A.C."/>
            <person name="Hernandez J."/>
            <person name="Hines S."/>
            <person name="Holder M."/>
            <person name="Hume J."/>
            <person name="Jhangiani S.N."/>
            <person name="Joshi V."/>
            <person name="Khan Z.M."/>
            <person name="Kirkness E.F."/>
            <person name="Cree A."/>
            <person name="Fowler R.G."/>
            <person name="Lee S."/>
            <person name="Lewis L.R."/>
            <person name="Li Z."/>
            <person name="Liu Y.-S."/>
            <person name="Moore S.M."/>
            <person name="Muzny D."/>
            <person name="Nazareth L.V."/>
            <person name="Ngo D.N."/>
            <person name="Okwuonu G.O."/>
            <person name="Pai G."/>
            <person name="Parker D."/>
            <person name="Paul H.A."/>
            <person name="Pfannkoch C."/>
            <person name="Pohl C.S."/>
            <person name="Rogers Y.-H.C."/>
            <person name="Ruiz S.J."/>
            <person name="Sabo A."/>
            <person name="Santibanez J."/>
            <person name="Schneider B.W."/>
            <person name="Smith S.M."/>
            <person name="Sodergren E."/>
            <person name="Svatek A.F."/>
            <person name="Utterback T.R."/>
            <person name="Vattathil S."/>
            <person name="Warren W."/>
            <person name="White C.S."/>
            <person name="Chinwalla A.T."/>
            <person name="Feng Y."/>
            <person name="Halpern A.L."/>
            <person name="Hillier L.W."/>
            <person name="Huang X."/>
            <person name="Minx P."/>
            <person name="Nelson J.O."/>
            <person name="Pepin K.H."/>
            <person name="Qin X."/>
            <person name="Sutton G.G."/>
            <person name="Venter E."/>
            <person name="Walenz B.P."/>
            <person name="Wallis J.W."/>
            <person name="Worley K.C."/>
            <person name="Yang S.-P."/>
            <person name="Jones S.M."/>
            <person name="Marra M.A."/>
            <person name="Rocchi M."/>
            <person name="Schein J.E."/>
            <person name="Baertsch R."/>
            <person name="Clarke L."/>
            <person name="Csuros M."/>
            <person name="Glasscock J."/>
            <person name="Harris R.A."/>
            <person name="Havlak P."/>
            <person name="Jackson A.R."/>
            <person name="Jiang H."/>
            <person name="Liu Y."/>
            <person name="Messina D.N."/>
            <person name="Shen Y."/>
            <person name="Song H.X.-Z."/>
            <person name="Wylie T."/>
            <person name="Zhang L."/>
            <person name="Birney E."/>
            <person name="Han K."/>
            <person name="Konkel M.K."/>
            <person name="Lee J."/>
            <person name="Smit A.F.A."/>
            <person name="Ullmer B."/>
            <person name="Wang H."/>
            <person name="Xing J."/>
            <person name="Burhans R."/>
            <person name="Cheng Z."/>
            <person name="Karro J.E."/>
            <person name="Ma J."/>
            <person name="Raney B."/>
            <person name="She X."/>
            <person name="Cox M.J."/>
            <person name="Demuth J.P."/>
            <person name="Dumas L.J."/>
            <person name="Han S.-G."/>
            <person name="Hopkins J."/>
            <person name="Karimpour-Fard A."/>
            <person name="Kim Y.H."/>
            <person name="Pollack J.R."/>
            <person name="Vinar T."/>
            <person name="Addo-Quaye C."/>
            <person name="Degenhardt J."/>
            <person name="Denby A."/>
            <person name="Hubisz M.J."/>
            <person name="Indap A."/>
            <person name="Kosiol C."/>
            <person name="Lahn B.T."/>
            <person name="Lawson H.A."/>
            <person name="Marklein A."/>
            <person name="Nielsen R."/>
            <person name="Vallender E.J."/>
            <person name="Clark A.G."/>
            <person name="Ferguson B."/>
            <person name="Hernandez R.D."/>
            <person name="Hirani K."/>
            <person name="Kehrer-Sawatzki H."/>
            <person name="Kolb J."/>
            <person name="Patil S."/>
            <person name="Pu L.-L."/>
            <person name="Ren Y."/>
            <person name="Smith D.G."/>
            <person name="Wheeler D.A."/>
            <person name="Schenck I."/>
            <person name="Ball E.V."/>
            <person name="Chen R."/>
            <person name="Cooper D.N."/>
            <person name="Giardine B."/>
            <person name="Hsu F."/>
            <person name="Kent W.J."/>
            <person name="Lesk A."/>
            <person name="Nelson D.L."/>
            <person name="O'brien W.E."/>
            <person name="Pruefer K."/>
            <person name="Stenson P.D."/>
            <person name="Wallace J.C."/>
            <person name="Ke H."/>
            <person name="Liu X.-M."/>
            <person name="Wang P."/>
            <person name="Xiang A.P."/>
            <person name="Yang F."/>
            <person name="Barber G.P."/>
            <person name="Haussler D."/>
            <person name="Karolchik D."/>
            <person name="Kern A.D."/>
            <person name="Kuhn R.M."/>
            <person name="Smith K.E."/>
            <person name="Zwieg A.S."/>
        </authorList>
    </citation>
    <scope>NUCLEOTIDE SEQUENCE [LARGE SCALE GENOMIC DNA]</scope>
    <source>
        <strain evidence="2">17573</strain>
    </source>
</reference>
<sequence>MFCQIFVFFIFYLFIFLRQSFTLVTQAGMQWHDLGSQQPPPPGFKAFSCLSLWSSWDYRHVPPRLANFVFLVEMGFLLVGQAGLELPT</sequence>
<dbReference type="AlphaFoldDB" id="A0A5F7ZH69"/>
<dbReference type="VEuPathDB" id="HostDB:ENSMMUG00000054983"/>
<dbReference type="Ensembl" id="ENSMMUT00000087474.1">
    <property type="protein sequence ID" value="ENSMMUP00000064936.1"/>
    <property type="gene ID" value="ENSMMUG00000054983.1"/>
</dbReference>
<dbReference type="Bgee" id="ENSMMUG00000054983">
    <property type="expression patterns" value="Expressed in dorsolateral prefrontal cortex and 5 other cell types or tissues"/>
</dbReference>
<reference evidence="1" key="2">
    <citation type="submission" date="2019-01" db="EMBL/GenBank/DDBJ databases">
        <authorList>
            <person name="Graves T."/>
            <person name="Eichler E.E."/>
            <person name="Wilson R.K."/>
        </authorList>
    </citation>
    <scope>NUCLEOTIDE SEQUENCE [LARGE SCALE GENOMIC DNA]</scope>
    <source>
        <strain evidence="1">17573</strain>
    </source>
</reference>
<dbReference type="PRINTS" id="PR02045">
    <property type="entry name" value="F138DOMAIN"/>
</dbReference>